<proteinExistence type="predicted"/>
<dbReference type="EMBL" id="RIAX01000005">
    <property type="protein sequence ID" value="RNF39558.1"/>
    <property type="molecule type" value="Genomic_DNA"/>
</dbReference>
<dbReference type="OrthoDB" id="152510at2"/>
<dbReference type="InterPro" id="IPR036291">
    <property type="entry name" value="NAD(P)-bd_dom_sf"/>
</dbReference>
<dbReference type="Gene3D" id="3.40.50.720">
    <property type="entry name" value="NAD(P)-binding Rossmann-like Domain"/>
    <property type="match status" value="1"/>
</dbReference>
<dbReference type="CDD" id="cd05269">
    <property type="entry name" value="TMR_SDR_a"/>
    <property type="match status" value="1"/>
</dbReference>
<gene>
    <name evidence="2" type="ORF">EEX84_08775</name>
</gene>
<evidence type="ECO:0000313" key="2">
    <source>
        <dbReference type="EMBL" id="RNF39558.1"/>
    </source>
</evidence>
<dbReference type="Proteomes" id="UP000275473">
    <property type="component" value="Unassembled WGS sequence"/>
</dbReference>
<feature type="domain" description="NmrA-like" evidence="1">
    <location>
        <begin position="2"/>
        <end position="233"/>
    </location>
</feature>
<dbReference type="Pfam" id="PF05368">
    <property type="entry name" value="NmrA"/>
    <property type="match status" value="1"/>
</dbReference>
<dbReference type="RefSeq" id="WP_123165258.1">
    <property type="nucleotide sequence ID" value="NZ_RIAX01000005.1"/>
</dbReference>
<dbReference type="PANTHER" id="PTHR47129">
    <property type="entry name" value="QUINONE OXIDOREDUCTASE 2"/>
    <property type="match status" value="1"/>
</dbReference>
<evidence type="ECO:0000259" key="1">
    <source>
        <dbReference type="Pfam" id="PF05368"/>
    </source>
</evidence>
<dbReference type="SUPFAM" id="SSF51735">
    <property type="entry name" value="NAD(P)-binding Rossmann-fold domains"/>
    <property type="match status" value="1"/>
</dbReference>
<dbReference type="InterPro" id="IPR008030">
    <property type="entry name" value="NmrA-like"/>
</dbReference>
<dbReference type="Gene3D" id="3.90.25.10">
    <property type="entry name" value="UDP-galactose 4-epimerase, domain 1"/>
    <property type="match status" value="1"/>
</dbReference>
<protein>
    <submittedName>
        <fullName evidence="2">SDR family oxidoreductase</fullName>
    </submittedName>
</protein>
<keyword evidence="3" id="KW-1185">Reference proteome</keyword>
<accession>A0A3M8P7A1</accession>
<organism evidence="2 3">
    <name type="scientific">Planococcus salinus</name>
    <dbReference type="NCBI Taxonomy" id="1848460"/>
    <lineage>
        <taxon>Bacteria</taxon>
        <taxon>Bacillati</taxon>
        <taxon>Bacillota</taxon>
        <taxon>Bacilli</taxon>
        <taxon>Bacillales</taxon>
        <taxon>Caryophanaceae</taxon>
        <taxon>Planococcus</taxon>
    </lineage>
</organism>
<reference evidence="2 3" key="1">
    <citation type="journal article" date="2018" name="Int. J. Syst. Evol. Microbiol.">
        <title>Planococcus salinus sp. nov., a moderately halophilic bacterium isolated from a saline-alkali soil.</title>
        <authorList>
            <person name="Gan L."/>
        </authorList>
    </citation>
    <scope>NUCLEOTIDE SEQUENCE [LARGE SCALE GENOMIC DNA]</scope>
    <source>
        <strain evidence="2 3">LCB217</strain>
    </source>
</reference>
<comment type="caution">
    <text evidence="2">The sequence shown here is derived from an EMBL/GenBank/DDBJ whole genome shotgun (WGS) entry which is preliminary data.</text>
</comment>
<sequence>MTIAITGATGQLGHAVISYLQEHNPSEKIVAVVRNIEKARQQLAGTNVEIRFGDYDEPVTLPNAFEDATKLLLVSSPEYDDPKRVVQHANAVKAARDAGVGHIFYTSIAFADESKLPLALLHLSTEYAIRTTGIPYTFIRNSLYSDVFINPGLAANVENGEIVTNTDSGQLNTVTRDDLAKGTAALLAGEGHENQIYNFVSSQTWSFDELAEVLSRVSGKEVKHRNVSFAEQVEYLQNAGLPEGAAAFTASIHETIAGGETARTSEDLKRLIGEETSLEETVRQALNAK</sequence>
<dbReference type="InterPro" id="IPR052718">
    <property type="entry name" value="NmrA-type_oxidoreductase"/>
</dbReference>
<dbReference type="AlphaFoldDB" id="A0A3M8P7A1"/>
<dbReference type="PANTHER" id="PTHR47129:SF1">
    <property type="entry name" value="NMRA-LIKE DOMAIN-CONTAINING PROTEIN"/>
    <property type="match status" value="1"/>
</dbReference>
<name>A0A3M8P7A1_9BACL</name>
<evidence type="ECO:0000313" key="3">
    <source>
        <dbReference type="Proteomes" id="UP000275473"/>
    </source>
</evidence>